<dbReference type="InterPro" id="IPR027470">
    <property type="entry name" value="Cation_efflux_CTD"/>
</dbReference>
<dbReference type="EMBL" id="HBFM01020642">
    <property type="protein sequence ID" value="CAD8778040.1"/>
    <property type="molecule type" value="Transcribed_RNA"/>
</dbReference>
<gene>
    <name evidence="12" type="ORF">PPAR00522_LOCUS13430</name>
</gene>
<evidence type="ECO:0000256" key="3">
    <source>
        <dbReference type="ARBA" id="ARBA00022448"/>
    </source>
</evidence>
<feature type="domain" description="Cation efflux protein transmembrane" evidence="10">
    <location>
        <begin position="102"/>
        <end position="291"/>
    </location>
</feature>
<dbReference type="Gene3D" id="3.30.70.1350">
    <property type="entry name" value="Cation efflux protein, cytoplasmic domain"/>
    <property type="match status" value="1"/>
</dbReference>
<feature type="transmembrane region" description="Helical" evidence="9">
    <location>
        <begin position="126"/>
        <end position="148"/>
    </location>
</feature>
<dbReference type="InterPro" id="IPR002524">
    <property type="entry name" value="Cation_efflux"/>
</dbReference>
<keyword evidence="4 9" id="KW-0812">Transmembrane</keyword>
<dbReference type="Pfam" id="PF16916">
    <property type="entry name" value="ZT_dimer"/>
    <property type="match status" value="1"/>
</dbReference>
<keyword evidence="7 9" id="KW-0472">Membrane</keyword>
<feature type="region of interest" description="Disordered" evidence="8">
    <location>
        <begin position="66"/>
        <end position="90"/>
    </location>
</feature>
<keyword evidence="6" id="KW-0406">Ion transport</keyword>
<feature type="transmembrane region" description="Helical" evidence="9">
    <location>
        <begin position="202"/>
        <end position="223"/>
    </location>
</feature>
<feature type="compositionally biased region" description="Polar residues" evidence="8">
    <location>
        <begin position="76"/>
        <end position="89"/>
    </location>
</feature>
<evidence type="ECO:0000256" key="1">
    <source>
        <dbReference type="ARBA" id="ARBA00004127"/>
    </source>
</evidence>
<dbReference type="GO" id="GO:0012505">
    <property type="term" value="C:endomembrane system"/>
    <property type="evidence" value="ECO:0007669"/>
    <property type="project" value="UniProtKB-SubCell"/>
</dbReference>
<sequence length="384" mass="42612">MQSEAVETKEPRLRQAHRANFSQFKVSDNDLQVLLRRKKKGKRVVDFYQRQNETIDSFAEVDELNKSEGDEEDQVESPTTNLLSNGSEMTDQEKADKRMVNLSFASNIVLLAIRVSIAAVSGSLSLVVTTMDAILDVISGFIILYTLYVARKQNKYKYPIGQSRMEPLGIIVFSSIMGTMGFSICVEGAMRLMNGHSVEMDHLWAVIAGAVAVIVMKGALYFVCRNSSSSSVQAFAMDHLNDVIVNVAGLTGALLGSFVWWALDPIVGIIIAVLLVLIWGKQAMEHVRNLVGVSASPEYLQKLTYLALHHDPAIRQLDTVRAYSIGDRWLVEMDIVLDAEMPLKDAHTVGESLQIKLEKLPEVARAFVHLDVDSTHAPEHKIIS</sequence>
<evidence type="ECO:0000256" key="7">
    <source>
        <dbReference type="ARBA" id="ARBA00023136"/>
    </source>
</evidence>
<dbReference type="AlphaFoldDB" id="A0A7S0YIJ4"/>
<evidence type="ECO:0000256" key="5">
    <source>
        <dbReference type="ARBA" id="ARBA00022989"/>
    </source>
</evidence>
<dbReference type="SUPFAM" id="SSF160240">
    <property type="entry name" value="Cation efflux protein cytoplasmic domain-like"/>
    <property type="match status" value="1"/>
</dbReference>
<feature type="transmembrane region" description="Helical" evidence="9">
    <location>
        <begin position="168"/>
        <end position="190"/>
    </location>
</feature>
<evidence type="ECO:0000256" key="4">
    <source>
        <dbReference type="ARBA" id="ARBA00022692"/>
    </source>
</evidence>
<evidence type="ECO:0000259" key="10">
    <source>
        <dbReference type="Pfam" id="PF01545"/>
    </source>
</evidence>
<organism evidence="12">
    <name type="scientific">Polytomella parva</name>
    <dbReference type="NCBI Taxonomy" id="51329"/>
    <lineage>
        <taxon>Eukaryota</taxon>
        <taxon>Viridiplantae</taxon>
        <taxon>Chlorophyta</taxon>
        <taxon>core chlorophytes</taxon>
        <taxon>Chlorophyceae</taxon>
        <taxon>CS clade</taxon>
        <taxon>Chlamydomonadales</taxon>
        <taxon>Chlamydomonadaceae</taxon>
        <taxon>Polytomella</taxon>
    </lineage>
</organism>
<feature type="transmembrane region" description="Helical" evidence="9">
    <location>
        <begin position="266"/>
        <end position="284"/>
    </location>
</feature>
<evidence type="ECO:0000256" key="9">
    <source>
        <dbReference type="SAM" id="Phobius"/>
    </source>
</evidence>
<dbReference type="InterPro" id="IPR027469">
    <property type="entry name" value="Cation_efflux_TMD_sf"/>
</dbReference>
<comment type="subcellular location">
    <subcellularLocation>
        <location evidence="1">Endomembrane system</location>
        <topology evidence="1">Multi-pass membrane protein</topology>
    </subcellularLocation>
</comment>
<feature type="domain" description="Cation efflux protein cytoplasmic" evidence="11">
    <location>
        <begin position="299"/>
        <end position="371"/>
    </location>
</feature>
<proteinExistence type="inferred from homology"/>
<dbReference type="InterPro" id="IPR058533">
    <property type="entry name" value="Cation_efflux_TM"/>
</dbReference>
<evidence type="ECO:0000256" key="6">
    <source>
        <dbReference type="ARBA" id="ARBA00023065"/>
    </source>
</evidence>
<dbReference type="InterPro" id="IPR050291">
    <property type="entry name" value="CDF_Transporter"/>
</dbReference>
<dbReference type="NCBIfam" id="TIGR01297">
    <property type="entry name" value="CDF"/>
    <property type="match status" value="1"/>
</dbReference>
<evidence type="ECO:0000259" key="11">
    <source>
        <dbReference type="Pfam" id="PF16916"/>
    </source>
</evidence>
<evidence type="ECO:0000256" key="8">
    <source>
        <dbReference type="SAM" id="MobiDB-lite"/>
    </source>
</evidence>
<keyword evidence="5 9" id="KW-1133">Transmembrane helix</keyword>
<reference evidence="12" key="1">
    <citation type="submission" date="2021-01" db="EMBL/GenBank/DDBJ databases">
        <authorList>
            <person name="Corre E."/>
            <person name="Pelletier E."/>
            <person name="Niang G."/>
            <person name="Scheremetjew M."/>
            <person name="Finn R."/>
            <person name="Kale V."/>
            <person name="Holt S."/>
            <person name="Cochrane G."/>
            <person name="Meng A."/>
            <person name="Brown T."/>
            <person name="Cohen L."/>
        </authorList>
    </citation>
    <scope>NUCLEOTIDE SEQUENCE</scope>
    <source>
        <strain evidence="12">SAG 63-3</strain>
    </source>
</reference>
<comment type="similarity">
    <text evidence="2">Belongs to the cation diffusion facilitator (CDF) transporter (TC 2.A.4) family. SLC30A subfamily.</text>
</comment>
<accession>A0A7S0YIJ4</accession>
<dbReference type="FunFam" id="3.30.70.1350:FF:000001">
    <property type="entry name" value="Metal tolerance protein 11"/>
    <property type="match status" value="1"/>
</dbReference>
<dbReference type="Pfam" id="PF01545">
    <property type="entry name" value="Cation_efflux"/>
    <property type="match status" value="1"/>
</dbReference>
<dbReference type="FunFam" id="1.20.1510.10:FF:000005">
    <property type="entry name" value="Putative Cation diffusion facilitator 1"/>
    <property type="match status" value="1"/>
</dbReference>
<evidence type="ECO:0008006" key="13">
    <source>
        <dbReference type="Google" id="ProtNLM"/>
    </source>
</evidence>
<name>A0A7S0YIJ4_9CHLO</name>
<dbReference type="GO" id="GO:0016020">
    <property type="term" value="C:membrane"/>
    <property type="evidence" value="ECO:0007669"/>
    <property type="project" value="InterPro"/>
</dbReference>
<feature type="transmembrane region" description="Helical" evidence="9">
    <location>
        <begin position="243"/>
        <end position="260"/>
    </location>
</feature>
<dbReference type="GO" id="GO:0008324">
    <property type="term" value="F:monoatomic cation transmembrane transporter activity"/>
    <property type="evidence" value="ECO:0007669"/>
    <property type="project" value="InterPro"/>
</dbReference>
<dbReference type="PANTHER" id="PTHR43840:SF13">
    <property type="entry name" value="CATION EFFLUX PROTEIN CYTOPLASMIC DOMAIN-CONTAINING PROTEIN"/>
    <property type="match status" value="1"/>
</dbReference>
<dbReference type="InterPro" id="IPR036837">
    <property type="entry name" value="Cation_efflux_CTD_sf"/>
</dbReference>
<dbReference type="Gene3D" id="1.20.1510.10">
    <property type="entry name" value="Cation efflux protein transmembrane domain"/>
    <property type="match status" value="1"/>
</dbReference>
<evidence type="ECO:0000313" key="12">
    <source>
        <dbReference type="EMBL" id="CAD8778040.1"/>
    </source>
</evidence>
<protein>
    <recommendedName>
        <fullName evidence="13">Cation efflux protein cytoplasmic domain-containing protein</fullName>
    </recommendedName>
</protein>
<feature type="transmembrane region" description="Helical" evidence="9">
    <location>
        <begin position="99"/>
        <end position="120"/>
    </location>
</feature>
<dbReference type="PANTHER" id="PTHR43840">
    <property type="entry name" value="MITOCHONDRIAL METAL TRANSPORTER 1-RELATED"/>
    <property type="match status" value="1"/>
</dbReference>
<evidence type="ECO:0000256" key="2">
    <source>
        <dbReference type="ARBA" id="ARBA00008873"/>
    </source>
</evidence>
<dbReference type="SUPFAM" id="SSF161111">
    <property type="entry name" value="Cation efflux protein transmembrane domain-like"/>
    <property type="match status" value="1"/>
</dbReference>
<keyword evidence="3" id="KW-0813">Transport</keyword>